<gene>
    <name evidence="1" type="ORF">I303_01524</name>
    <name evidence="2" type="ORF">I303_102335</name>
</gene>
<accession>A0A1A6AB87</accession>
<name>A0A1A6AB87_9TREE</name>
<dbReference type="OrthoDB" id="2563184at2759"/>
<evidence type="ECO:0000313" key="3">
    <source>
        <dbReference type="Proteomes" id="UP000078595"/>
    </source>
</evidence>
<dbReference type="VEuPathDB" id="FungiDB:I303_01524"/>
<evidence type="ECO:0008006" key="4">
    <source>
        <dbReference type="Google" id="ProtNLM"/>
    </source>
</evidence>
<keyword evidence="3" id="KW-1185">Reference proteome</keyword>
<reference evidence="1" key="1">
    <citation type="submission" date="2013-07" db="EMBL/GenBank/DDBJ databases">
        <title>The Genome Sequence of Cryptococcus dejecticola CBS10117.</title>
        <authorList>
            <consortium name="The Broad Institute Genome Sequencing Platform"/>
            <person name="Cuomo C."/>
            <person name="Litvintseva A."/>
            <person name="Chen Y."/>
            <person name="Heitman J."/>
            <person name="Sun S."/>
            <person name="Springer D."/>
            <person name="Dromer F."/>
            <person name="Young S.K."/>
            <person name="Zeng Q."/>
            <person name="Gargeya S."/>
            <person name="Fitzgerald M."/>
            <person name="Abouelleil A."/>
            <person name="Alvarado L."/>
            <person name="Berlin A.M."/>
            <person name="Chapman S.B."/>
            <person name="Dewar J."/>
            <person name="Goldberg J."/>
            <person name="Griggs A."/>
            <person name="Gujja S."/>
            <person name="Hansen M."/>
            <person name="Howarth C."/>
            <person name="Imamovic A."/>
            <person name="Larimer J."/>
            <person name="McCowan C."/>
            <person name="Murphy C."/>
            <person name="Pearson M."/>
            <person name="Priest M."/>
            <person name="Roberts A."/>
            <person name="Saif S."/>
            <person name="Shea T."/>
            <person name="Sykes S."/>
            <person name="Wortman J."/>
            <person name="Nusbaum C."/>
            <person name="Birren B."/>
        </authorList>
    </citation>
    <scope>NUCLEOTIDE SEQUENCE [LARGE SCALE GENOMIC DNA]</scope>
    <source>
        <strain evidence="1">CBS 10117</strain>
    </source>
</reference>
<evidence type="ECO:0000313" key="1">
    <source>
        <dbReference type="EMBL" id="OBR87322.1"/>
    </source>
</evidence>
<dbReference type="AlphaFoldDB" id="A0A1A6AB87"/>
<reference evidence="2" key="2">
    <citation type="submission" date="2013-07" db="EMBL/GenBank/DDBJ databases">
        <authorList>
            <consortium name="The Broad Institute Genome Sequencing Platform"/>
            <person name="Cuomo C."/>
            <person name="Litvintseva A."/>
            <person name="Chen Y."/>
            <person name="Heitman J."/>
            <person name="Sun S."/>
            <person name="Springer D."/>
            <person name="Dromer F."/>
            <person name="Young S.K."/>
            <person name="Zeng Q."/>
            <person name="Gargeya S."/>
            <person name="Fitzgerald M."/>
            <person name="Abouelleil A."/>
            <person name="Alvarado L."/>
            <person name="Berlin A.M."/>
            <person name="Chapman S.B."/>
            <person name="Dewar J."/>
            <person name="Goldberg J."/>
            <person name="Griggs A."/>
            <person name="Gujja S."/>
            <person name="Hansen M."/>
            <person name="Howarth C."/>
            <person name="Imamovic A."/>
            <person name="Larimer J."/>
            <person name="McCowan C."/>
            <person name="Murphy C."/>
            <person name="Pearson M."/>
            <person name="Priest M."/>
            <person name="Roberts A."/>
            <person name="Saif S."/>
            <person name="Shea T."/>
            <person name="Sykes S."/>
            <person name="Wortman J."/>
            <person name="Nusbaum C."/>
            <person name="Birren B."/>
        </authorList>
    </citation>
    <scope>NUCLEOTIDE SEQUENCE</scope>
    <source>
        <strain evidence="2">CBS 10117</strain>
    </source>
</reference>
<protein>
    <recommendedName>
        <fullName evidence="4">F-box domain-containing protein</fullName>
    </recommendedName>
</protein>
<proteinExistence type="predicted"/>
<dbReference type="Proteomes" id="UP000078595">
    <property type="component" value="Chromosome 2"/>
</dbReference>
<evidence type="ECO:0000313" key="2">
    <source>
        <dbReference type="EMBL" id="WWC59773.1"/>
    </source>
</evidence>
<dbReference type="EMBL" id="CP144531">
    <property type="protein sequence ID" value="WWC59773.1"/>
    <property type="molecule type" value="Genomic_DNA"/>
</dbReference>
<sequence>MLQLVLPDPSSISSITPLIRQTQKTSLTPLCAISPLSLSSPISIDLDSDDISTLSTHSDSIDSNTAYTSDSNSDSEVLENLMDSLPEEIRQQIWQDVLLHPCRSLQLSLMRINRKTYKQIAQKIYRDVVLTQHNVRGYFYGLGEAFGGENRPEERWPVSGPGIMPLHLLGLSYDPSHRVSPFIRKFTLCNLVERLTICDAESFLVLLEAASEAYVYGMNTWVHRVLFDQIDSITLGATIFEELDKRPLVWRGMLSELWNIIKGDSVIIKFPHPSRPLKEDTYRMAISALGTPSSLGQENRLLDEVVIYTPKLDGIDLGTISASKVKIHLIVDNQGNGGGEGDATATWIGCNEKTHPECLSQEAQLRRFLRRHWLVGMDNTEYIGVPQEVERVTIYNVAAYNRRRCLTGRLSTDLQYIPAPADAGAEGRQADAGETPSLPTVLYGAMEGDEQLALEVDSKVHLMGPEDASQVRV</sequence>
<dbReference type="KEGG" id="kdj:28965223"/>
<organism evidence="1">
    <name type="scientific">Kwoniella dejecticola CBS 10117</name>
    <dbReference type="NCBI Taxonomy" id="1296121"/>
    <lineage>
        <taxon>Eukaryota</taxon>
        <taxon>Fungi</taxon>
        <taxon>Dikarya</taxon>
        <taxon>Basidiomycota</taxon>
        <taxon>Agaricomycotina</taxon>
        <taxon>Tremellomycetes</taxon>
        <taxon>Tremellales</taxon>
        <taxon>Cryptococcaceae</taxon>
        <taxon>Kwoniella</taxon>
    </lineage>
</organism>
<reference evidence="2" key="3">
    <citation type="submission" date="2024-02" db="EMBL/GenBank/DDBJ databases">
        <title>Comparative genomics of Cryptococcus and Kwoniella reveals pathogenesis evolution and contrasting modes of karyotype evolution via chromosome fusion or intercentromeric recombination.</title>
        <authorList>
            <person name="Coelho M.A."/>
            <person name="David-Palma M."/>
            <person name="Shea T."/>
            <person name="Bowers K."/>
            <person name="McGinley-Smith S."/>
            <person name="Mohammad A.W."/>
            <person name="Gnirke A."/>
            <person name="Yurkov A.M."/>
            <person name="Nowrousian M."/>
            <person name="Sun S."/>
            <person name="Cuomo C.A."/>
            <person name="Heitman J."/>
        </authorList>
    </citation>
    <scope>NUCLEOTIDE SEQUENCE</scope>
    <source>
        <strain evidence="2">CBS 10117</strain>
    </source>
</reference>
<dbReference type="RefSeq" id="XP_018265164.1">
    <property type="nucleotide sequence ID" value="XM_018404883.1"/>
</dbReference>
<dbReference type="GeneID" id="28965223"/>
<dbReference type="EMBL" id="KI894028">
    <property type="protein sequence ID" value="OBR87322.1"/>
    <property type="molecule type" value="Genomic_DNA"/>
</dbReference>